<dbReference type="AlphaFoldDB" id="A0A4Q2JPK7"/>
<gene>
    <name evidence="2" type="ORF">ESP57_06410</name>
</gene>
<feature type="compositionally biased region" description="Basic and acidic residues" evidence="1">
    <location>
        <begin position="31"/>
        <end position="43"/>
    </location>
</feature>
<keyword evidence="3" id="KW-1185">Reference proteome</keyword>
<dbReference type="Proteomes" id="UP000292935">
    <property type="component" value="Unassembled WGS sequence"/>
</dbReference>
<reference evidence="2 3" key="1">
    <citation type="submission" date="2019-01" db="EMBL/GenBank/DDBJ databases">
        <authorList>
            <person name="Li J."/>
        </authorList>
    </citation>
    <scope>NUCLEOTIDE SEQUENCE [LARGE SCALE GENOMIC DNA]</scope>
    <source>
        <strain evidence="2 3">CCUG 35506</strain>
    </source>
</reference>
<protein>
    <submittedName>
        <fullName evidence="2">Uncharacterized protein</fullName>
    </submittedName>
</protein>
<feature type="region of interest" description="Disordered" evidence="1">
    <location>
        <begin position="1"/>
        <end position="48"/>
    </location>
</feature>
<comment type="caution">
    <text evidence="2">The sequence shown here is derived from an EMBL/GenBank/DDBJ whole genome shotgun (WGS) entry which is preliminary data.</text>
</comment>
<name>A0A4Q2JPK7_9MICO</name>
<evidence type="ECO:0000313" key="2">
    <source>
        <dbReference type="EMBL" id="RXZ48629.1"/>
    </source>
</evidence>
<evidence type="ECO:0000256" key="1">
    <source>
        <dbReference type="SAM" id="MobiDB-lite"/>
    </source>
</evidence>
<dbReference type="EMBL" id="SDPO01000002">
    <property type="protein sequence ID" value="RXZ48629.1"/>
    <property type="molecule type" value="Genomic_DNA"/>
</dbReference>
<accession>A0A4Q2JPK7</accession>
<proteinExistence type="predicted"/>
<sequence>MDRRRHARRRGAHVRRMGRRGAARRPLGGLDRADSRADGRLDRGPVGLGNRRLSVRLEMAADDVGRSRSRLRESTLRSIRGEHAAQEEHE</sequence>
<organism evidence="2 3">
    <name type="scientific">Agromyces fucosus</name>
    <dbReference type="NCBI Taxonomy" id="41985"/>
    <lineage>
        <taxon>Bacteria</taxon>
        <taxon>Bacillati</taxon>
        <taxon>Actinomycetota</taxon>
        <taxon>Actinomycetes</taxon>
        <taxon>Micrococcales</taxon>
        <taxon>Microbacteriaceae</taxon>
        <taxon>Agromyces</taxon>
    </lineage>
</organism>
<evidence type="ECO:0000313" key="3">
    <source>
        <dbReference type="Proteomes" id="UP000292935"/>
    </source>
</evidence>
<feature type="compositionally biased region" description="Basic residues" evidence="1">
    <location>
        <begin position="1"/>
        <end position="23"/>
    </location>
</feature>
<feature type="region of interest" description="Disordered" evidence="1">
    <location>
        <begin position="63"/>
        <end position="90"/>
    </location>
</feature>